<keyword evidence="2" id="KW-0819">tRNA processing</keyword>
<dbReference type="STRING" id="698492.A0A0E9NNX6"/>
<accession>A0A0E9NNX6</accession>
<feature type="region of interest" description="Disordered" evidence="4">
    <location>
        <begin position="1"/>
        <end position="48"/>
    </location>
</feature>
<protein>
    <submittedName>
        <fullName evidence="5">Uncharacterized protein</fullName>
    </submittedName>
</protein>
<evidence type="ECO:0000256" key="2">
    <source>
        <dbReference type="ARBA" id="ARBA00022694"/>
    </source>
</evidence>
<feature type="compositionally biased region" description="Basic residues" evidence="4">
    <location>
        <begin position="21"/>
        <end position="38"/>
    </location>
</feature>
<sequence>MAAGTQSGSQKGKAQIGAAKSLRKRSIAKLASIKKRPPPRQSYPAHTTPLYISPTSPFISILKRVTTLLLPKPGPKERRGVRVVVLVGMGRAMERCLGVALRLQDEGLHGKEERQGVRFGVEVRTGTVGVVDDVVPDDEDEMITCQVRKQSMVEVFVTVKGAAL</sequence>
<dbReference type="InterPro" id="IPR036882">
    <property type="entry name" value="Alba-like_dom_sf"/>
</dbReference>
<gene>
    <name evidence="5" type="ORF">G7K_5473-t1</name>
</gene>
<evidence type="ECO:0000256" key="1">
    <source>
        <dbReference type="ARBA" id="ARBA00004123"/>
    </source>
</evidence>
<evidence type="ECO:0000256" key="4">
    <source>
        <dbReference type="SAM" id="MobiDB-lite"/>
    </source>
</evidence>
<reference evidence="5 6" key="3">
    <citation type="journal article" date="2015" name="Genome Announc.">
        <title>Draft Genome Sequence of the Archiascomycetous Yeast Saitoella complicata.</title>
        <authorList>
            <person name="Yamauchi K."/>
            <person name="Kondo S."/>
            <person name="Hamamoto M."/>
            <person name="Takahashi Y."/>
            <person name="Ogura Y."/>
            <person name="Hayashi T."/>
            <person name="Nishida H."/>
        </authorList>
    </citation>
    <scope>NUCLEOTIDE SEQUENCE [LARGE SCALE GENOMIC DNA]</scope>
    <source>
        <strain evidence="5 6">NRRL Y-17804</strain>
    </source>
</reference>
<dbReference type="Pfam" id="PF12328">
    <property type="entry name" value="Rpp20"/>
    <property type="match status" value="1"/>
</dbReference>
<dbReference type="RefSeq" id="XP_019022930.1">
    <property type="nucleotide sequence ID" value="XM_019165512.1"/>
</dbReference>
<dbReference type="GO" id="GO:0003676">
    <property type="term" value="F:nucleic acid binding"/>
    <property type="evidence" value="ECO:0007669"/>
    <property type="project" value="InterPro"/>
</dbReference>
<reference evidence="5 6" key="2">
    <citation type="journal article" date="2014" name="J. Gen. Appl. Microbiol.">
        <title>The early diverging ascomycetous budding yeast Saitoella complicata has three histone deacetylases belonging to the Clr6, Hos2, and Rpd3 lineages.</title>
        <authorList>
            <person name="Nishida H."/>
            <person name="Matsumoto T."/>
            <person name="Kondo S."/>
            <person name="Hamamoto M."/>
            <person name="Yoshikawa H."/>
        </authorList>
    </citation>
    <scope>NUCLEOTIDE SEQUENCE [LARGE SCALE GENOMIC DNA]</scope>
    <source>
        <strain evidence="5 6">NRRL Y-17804</strain>
    </source>
</reference>
<dbReference type="GO" id="GO:0005655">
    <property type="term" value="C:nucleolar ribonuclease P complex"/>
    <property type="evidence" value="ECO:0007669"/>
    <property type="project" value="InterPro"/>
</dbReference>
<name>A0A0E9NNX6_SAICN</name>
<dbReference type="AlphaFoldDB" id="A0A0E9NNX6"/>
<dbReference type="Proteomes" id="UP000033140">
    <property type="component" value="Unassembled WGS sequence"/>
</dbReference>
<evidence type="ECO:0000256" key="3">
    <source>
        <dbReference type="ARBA" id="ARBA00023242"/>
    </source>
</evidence>
<evidence type="ECO:0000313" key="6">
    <source>
        <dbReference type="Proteomes" id="UP000033140"/>
    </source>
</evidence>
<dbReference type="EMBL" id="BACD03000045">
    <property type="protein sequence ID" value="GAO51371.1"/>
    <property type="molecule type" value="Genomic_DNA"/>
</dbReference>
<reference evidence="5 6" key="1">
    <citation type="journal article" date="2011" name="J. Gen. Appl. Microbiol.">
        <title>Draft genome sequencing of the enigmatic yeast Saitoella complicata.</title>
        <authorList>
            <person name="Nishida H."/>
            <person name="Hamamoto M."/>
            <person name="Sugiyama J."/>
        </authorList>
    </citation>
    <scope>NUCLEOTIDE SEQUENCE [LARGE SCALE GENOMIC DNA]</scope>
    <source>
        <strain evidence="5 6">NRRL Y-17804</strain>
    </source>
</reference>
<dbReference type="GO" id="GO:0000172">
    <property type="term" value="C:ribonuclease MRP complex"/>
    <property type="evidence" value="ECO:0007669"/>
    <property type="project" value="InterPro"/>
</dbReference>
<organism evidence="5 6">
    <name type="scientific">Saitoella complicata (strain BCRC 22490 / CBS 7301 / JCM 7358 / NBRC 10748 / NRRL Y-17804)</name>
    <dbReference type="NCBI Taxonomy" id="698492"/>
    <lineage>
        <taxon>Eukaryota</taxon>
        <taxon>Fungi</taxon>
        <taxon>Dikarya</taxon>
        <taxon>Ascomycota</taxon>
        <taxon>Taphrinomycotina</taxon>
        <taxon>Taphrinomycotina incertae sedis</taxon>
        <taxon>Saitoella</taxon>
    </lineage>
</organism>
<dbReference type="Gene3D" id="3.30.110.20">
    <property type="entry name" value="Alba-like domain"/>
    <property type="match status" value="1"/>
</dbReference>
<dbReference type="GO" id="GO:0001682">
    <property type="term" value="P:tRNA 5'-leader removal"/>
    <property type="evidence" value="ECO:0007669"/>
    <property type="project" value="InterPro"/>
</dbReference>
<dbReference type="InterPro" id="IPR014612">
    <property type="entry name" value="Pop7/Rpp20"/>
</dbReference>
<feature type="compositionally biased region" description="Polar residues" evidence="4">
    <location>
        <begin position="1"/>
        <end position="12"/>
    </location>
</feature>
<keyword evidence="3" id="KW-0539">Nucleus</keyword>
<keyword evidence="6" id="KW-1185">Reference proteome</keyword>
<proteinExistence type="predicted"/>
<comment type="caution">
    <text evidence="5">The sequence shown here is derived from an EMBL/GenBank/DDBJ whole genome shotgun (WGS) entry which is preliminary data.</text>
</comment>
<comment type="subcellular location">
    <subcellularLocation>
        <location evidence="1">Nucleus</location>
    </subcellularLocation>
</comment>
<evidence type="ECO:0000313" key="5">
    <source>
        <dbReference type="EMBL" id="GAO51371.1"/>
    </source>
</evidence>